<feature type="compositionally biased region" description="Polar residues" evidence="1">
    <location>
        <begin position="1"/>
        <end position="16"/>
    </location>
</feature>
<feature type="compositionally biased region" description="Low complexity" evidence="1">
    <location>
        <begin position="707"/>
        <end position="716"/>
    </location>
</feature>
<feature type="compositionally biased region" description="Basic and acidic residues" evidence="1">
    <location>
        <begin position="361"/>
        <end position="375"/>
    </location>
</feature>
<evidence type="ECO:0000256" key="1">
    <source>
        <dbReference type="SAM" id="MobiDB-lite"/>
    </source>
</evidence>
<protein>
    <submittedName>
        <fullName evidence="3">BRCT domain-containing protein</fullName>
    </submittedName>
</protein>
<feature type="region of interest" description="Disordered" evidence="1">
    <location>
        <begin position="254"/>
        <end position="291"/>
    </location>
</feature>
<feature type="compositionally biased region" description="Polar residues" evidence="1">
    <location>
        <begin position="717"/>
        <end position="733"/>
    </location>
</feature>
<feature type="region of interest" description="Disordered" evidence="1">
    <location>
        <begin position="115"/>
        <end position="139"/>
    </location>
</feature>
<dbReference type="Proteomes" id="UP000046393">
    <property type="component" value="Unplaced"/>
</dbReference>
<name>A0A0N5AF72_9BILA</name>
<evidence type="ECO:0000313" key="2">
    <source>
        <dbReference type="Proteomes" id="UP000046393"/>
    </source>
</evidence>
<evidence type="ECO:0000313" key="3">
    <source>
        <dbReference type="WBParaSite" id="SMUV_0000291301-mRNA-1"/>
    </source>
</evidence>
<feature type="region of interest" description="Disordered" evidence="1">
    <location>
        <begin position="334"/>
        <end position="500"/>
    </location>
</feature>
<feature type="region of interest" description="Disordered" evidence="1">
    <location>
        <begin position="661"/>
        <end position="761"/>
    </location>
</feature>
<feature type="compositionally biased region" description="Polar residues" evidence="1">
    <location>
        <begin position="382"/>
        <end position="393"/>
    </location>
</feature>
<feature type="compositionally biased region" description="Basic and acidic residues" evidence="1">
    <location>
        <begin position="735"/>
        <end position="755"/>
    </location>
</feature>
<feature type="region of interest" description="Disordered" evidence="1">
    <location>
        <begin position="609"/>
        <end position="645"/>
    </location>
</feature>
<proteinExistence type="predicted"/>
<feature type="compositionally biased region" description="Basic and acidic residues" evidence="1">
    <location>
        <begin position="618"/>
        <end position="639"/>
    </location>
</feature>
<organism evidence="2 3">
    <name type="scientific">Syphacia muris</name>
    <dbReference type="NCBI Taxonomy" id="451379"/>
    <lineage>
        <taxon>Eukaryota</taxon>
        <taxon>Metazoa</taxon>
        <taxon>Ecdysozoa</taxon>
        <taxon>Nematoda</taxon>
        <taxon>Chromadorea</taxon>
        <taxon>Rhabditida</taxon>
        <taxon>Spirurina</taxon>
        <taxon>Oxyuridomorpha</taxon>
        <taxon>Oxyuroidea</taxon>
        <taxon>Oxyuridae</taxon>
        <taxon>Syphacia</taxon>
    </lineage>
</organism>
<accession>A0A0N5AF72</accession>
<feature type="region of interest" description="Disordered" evidence="1">
    <location>
        <begin position="1"/>
        <end position="81"/>
    </location>
</feature>
<sequence>MLLRSSAESMDSTNLETAVDQPDPKLAKVKSGNSSSTDEVRIPTPPPSPTKEKDQNESVVTESSDTIKESQADTEKIEKDEVVNNHISVAPVTKITRMSDFKKSRIPKLVDITPTGEQAKNLSEKNSKYNETTSTDLGEEQHYYDGTENIGENAELDVPDKAKQENDNVMKTELNDDSAVSLGVESKNITEHVKEEVLPSCVEEGTAKNQEQENGLPFSDLEIRNNEEVVENKSHQSQDIYLGADKATELIKEEPVTQDESMESEHKEESCSDTMANEEVMEKSEKTTLASTLEKTDDIKLNIEAGKSDELEISDHCEDAEGRKTENNFIKPELTETAEKKETNEMVQQDNYSENCCEGSKVVEENESQDEKQDESALVPTETVQGIETSASFRSEEKKNQDESQTGKQPLVNELNQKSAENETEILEALNKNEHESSVSESHNILPQNDANEAVVETLGTEASKQVQENGEEICANISDSTMPISTEKESCSDADLTTKDPVSVKVQMEGDSRNNGTQEVRDLSSTSLEVGDGIMAEAKIKEHLDNSVVKDAGEVEELPVTKKIVNENSKHKCEGDEHAIMDSMSVKGRIYVIDNAIERTISTNSILVDSPTSQSVHQEETEVHERNDDEKPNTEKSHSPQIKPLEECCQEELCSKQIVNELEKRDYPSPVTDSEKNSVTENRDELVVGEVKNSTKDNDAVAVTNIEPSIESPSEQSTTNVCEQSDANNPKSSEGLRDTVVNDKQKSSAEELKATQDVGQGEADEASSFLVFNSCESFHCILLIFDIF</sequence>
<feature type="compositionally biased region" description="Polar residues" evidence="1">
    <location>
        <begin position="345"/>
        <end position="354"/>
    </location>
</feature>
<feature type="compositionally biased region" description="Basic and acidic residues" evidence="1">
    <location>
        <begin position="65"/>
        <end position="81"/>
    </location>
</feature>
<feature type="compositionally biased region" description="Polar residues" evidence="1">
    <location>
        <begin position="403"/>
        <end position="419"/>
    </location>
</feature>
<feature type="compositionally biased region" description="Basic and acidic residues" evidence="1">
    <location>
        <begin position="334"/>
        <end position="344"/>
    </location>
</feature>
<feature type="compositionally biased region" description="Basic and acidic residues" evidence="1">
    <location>
        <begin position="662"/>
        <end position="687"/>
    </location>
</feature>
<dbReference type="AlphaFoldDB" id="A0A0N5AF72"/>
<dbReference type="WBParaSite" id="SMUV_0000291301-mRNA-1">
    <property type="protein sequence ID" value="SMUV_0000291301-mRNA-1"/>
    <property type="gene ID" value="SMUV_0000291301"/>
</dbReference>
<keyword evidence="2" id="KW-1185">Reference proteome</keyword>
<reference evidence="3" key="1">
    <citation type="submission" date="2017-02" db="UniProtKB">
        <authorList>
            <consortium name="WormBaseParasite"/>
        </authorList>
    </citation>
    <scope>IDENTIFICATION</scope>
</reference>